<evidence type="ECO:0000256" key="4">
    <source>
        <dbReference type="ARBA" id="ARBA00022741"/>
    </source>
</evidence>
<comment type="caution">
    <text evidence="6">The sequence shown here is derived from an EMBL/GenBank/DDBJ whole genome shotgun (WGS) entry which is preliminary data.</text>
</comment>
<evidence type="ECO:0000313" key="6">
    <source>
        <dbReference type="EMBL" id="KTD37062.1"/>
    </source>
</evidence>
<dbReference type="Pfam" id="PF01874">
    <property type="entry name" value="CitG"/>
    <property type="match status" value="1"/>
</dbReference>
<evidence type="ECO:0000256" key="2">
    <source>
        <dbReference type="ARBA" id="ARBA00012074"/>
    </source>
</evidence>
<dbReference type="GO" id="GO:0046917">
    <property type="term" value="F:triphosphoribosyl-dephospho-CoA synthase activity"/>
    <property type="evidence" value="ECO:0007669"/>
    <property type="project" value="UniProtKB-EC"/>
</dbReference>
<gene>
    <name evidence="6" type="primary">citG</name>
    <name evidence="6" type="ORF">Loak_2198</name>
</gene>
<dbReference type="InterPro" id="IPR002736">
    <property type="entry name" value="CitG"/>
</dbReference>
<evidence type="ECO:0000256" key="1">
    <source>
        <dbReference type="ARBA" id="ARBA00001210"/>
    </source>
</evidence>
<dbReference type="GO" id="GO:0051191">
    <property type="term" value="P:prosthetic group biosynthetic process"/>
    <property type="evidence" value="ECO:0007669"/>
    <property type="project" value="TreeGrafter"/>
</dbReference>
<name>A0A0W0WXU7_9GAMM</name>
<dbReference type="EMBL" id="LNYP01000031">
    <property type="protein sequence ID" value="KTD37062.1"/>
    <property type="molecule type" value="Genomic_DNA"/>
</dbReference>
<evidence type="ECO:0000256" key="5">
    <source>
        <dbReference type="ARBA" id="ARBA00022840"/>
    </source>
</evidence>
<dbReference type="Gene3D" id="1.10.4200.10">
    <property type="entry name" value="Triphosphoribosyl-dephospho-CoA protein"/>
    <property type="match status" value="1"/>
</dbReference>
<dbReference type="PATRIC" id="fig|29423.5.peg.2307"/>
<proteinExistence type="predicted"/>
<reference evidence="6 7" key="1">
    <citation type="submission" date="2015-11" db="EMBL/GenBank/DDBJ databases">
        <title>Genomic analysis of 38 Legionella species identifies large and diverse effector repertoires.</title>
        <authorList>
            <person name="Burstein D."/>
            <person name="Amaro F."/>
            <person name="Zusman T."/>
            <person name="Lifshitz Z."/>
            <person name="Cohen O."/>
            <person name="Gilbert J.A."/>
            <person name="Pupko T."/>
            <person name="Shuman H.A."/>
            <person name="Segal G."/>
        </authorList>
    </citation>
    <scope>NUCLEOTIDE SEQUENCE [LARGE SCALE GENOMIC DNA]</scope>
    <source>
        <strain evidence="6 7">Oak Ridge-10</strain>
    </source>
</reference>
<protein>
    <recommendedName>
        <fullName evidence="2">triphosphoribosyl-dephospho-CoA synthase</fullName>
        <ecNumber evidence="2">2.4.2.52</ecNumber>
    </recommendedName>
</protein>
<dbReference type="GO" id="GO:0005524">
    <property type="term" value="F:ATP binding"/>
    <property type="evidence" value="ECO:0007669"/>
    <property type="project" value="UniProtKB-KW"/>
</dbReference>
<evidence type="ECO:0000313" key="7">
    <source>
        <dbReference type="Proteomes" id="UP000054858"/>
    </source>
</evidence>
<dbReference type="RefSeq" id="WP_025386070.1">
    <property type="nucleotide sequence ID" value="NZ_LCUA01000001.1"/>
</dbReference>
<dbReference type="PANTHER" id="PTHR30201">
    <property type="entry name" value="TRIPHOSPHORIBOSYL-DEPHOSPHO-COA SYNTHASE"/>
    <property type="match status" value="1"/>
</dbReference>
<accession>A0A0W0WXU7</accession>
<comment type="catalytic activity">
    <reaction evidence="1">
        <text>3'-dephospho-CoA + ATP = 2'-(5''-triphospho-alpha-D-ribosyl)-3'-dephospho-CoA + adenine</text>
        <dbReference type="Rhea" id="RHEA:15117"/>
        <dbReference type="ChEBI" id="CHEBI:16708"/>
        <dbReference type="ChEBI" id="CHEBI:30616"/>
        <dbReference type="ChEBI" id="CHEBI:57328"/>
        <dbReference type="ChEBI" id="CHEBI:61378"/>
        <dbReference type="EC" id="2.4.2.52"/>
    </reaction>
</comment>
<dbReference type="AlphaFoldDB" id="A0A0W0WXU7"/>
<keyword evidence="4" id="KW-0547">Nucleotide-binding</keyword>
<dbReference type="PANTHER" id="PTHR30201:SF2">
    <property type="entry name" value="2-(5''-TRIPHOSPHORIBOSYL)-3'-DEPHOSPHOCOENZYME-A SYNTHASE"/>
    <property type="match status" value="1"/>
</dbReference>
<sequence>MQIFQHCLPDASKIARYYAKIAVRALYDEVSLYPKPGLVSFVDSGAHRDMNGELFFRSLFGLRHYFLKVAFHSAQGEPLQNLVKLGLDAETRMHAITCGINTHRGAIFALGIVCATISRLSSQKTRFSTIDLQQAIVEDWAPYLQEVHRIENTHGALVKKKYNVPDARDMAIRGYEPVFNAFHELADMRLTDKTFLGLLAYKKLLLSIDDINILYRTGPNGLAYARYHIQKAIVLNDRETSILKATKLHRLFSRNNISPGGVADLLGLVYFLQHVFSGYIS</sequence>
<evidence type="ECO:0000256" key="3">
    <source>
        <dbReference type="ARBA" id="ARBA00022679"/>
    </source>
</evidence>
<dbReference type="EC" id="2.4.2.52" evidence="2"/>
<keyword evidence="5" id="KW-0067">ATP-binding</keyword>
<keyword evidence="3" id="KW-0808">Transferase</keyword>
<dbReference type="Proteomes" id="UP000054858">
    <property type="component" value="Unassembled WGS sequence"/>
</dbReference>
<organism evidence="6 7">
    <name type="scientific">Legionella oakridgensis</name>
    <dbReference type="NCBI Taxonomy" id="29423"/>
    <lineage>
        <taxon>Bacteria</taxon>
        <taxon>Pseudomonadati</taxon>
        <taxon>Pseudomonadota</taxon>
        <taxon>Gammaproteobacteria</taxon>
        <taxon>Legionellales</taxon>
        <taxon>Legionellaceae</taxon>
        <taxon>Legionella</taxon>
    </lineage>
</organism>